<feature type="transmembrane region" description="Helical" evidence="8">
    <location>
        <begin position="22"/>
        <end position="42"/>
    </location>
</feature>
<evidence type="ECO:0000256" key="8">
    <source>
        <dbReference type="SAM" id="Phobius"/>
    </source>
</evidence>
<dbReference type="PROSITE" id="PS50850">
    <property type="entry name" value="MFS"/>
    <property type="match status" value="1"/>
</dbReference>
<keyword evidence="6 8" id="KW-1133">Transmembrane helix</keyword>
<evidence type="ECO:0000256" key="5">
    <source>
        <dbReference type="ARBA" id="ARBA00022692"/>
    </source>
</evidence>
<evidence type="ECO:0000256" key="2">
    <source>
        <dbReference type="ARBA" id="ARBA00008537"/>
    </source>
</evidence>
<evidence type="ECO:0000256" key="4">
    <source>
        <dbReference type="ARBA" id="ARBA00022475"/>
    </source>
</evidence>
<evidence type="ECO:0000259" key="9">
    <source>
        <dbReference type="PROSITE" id="PS50850"/>
    </source>
</evidence>
<feature type="transmembrane region" description="Helical" evidence="8">
    <location>
        <begin position="212"/>
        <end position="230"/>
    </location>
</feature>
<keyword evidence="5 8" id="KW-0812">Transmembrane</keyword>
<feature type="transmembrane region" description="Helical" evidence="8">
    <location>
        <begin position="406"/>
        <end position="428"/>
    </location>
</feature>
<gene>
    <name evidence="10" type="ORF">CLV71_101220</name>
</gene>
<feature type="transmembrane region" description="Helical" evidence="8">
    <location>
        <begin position="94"/>
        <end position="116"/>
    </location>
</feature>
<reference evidence="10 11" key="1">
    <citation type="submission" date="2019-03" db="EMBL/GenBank/DDBJ databases">
        <title>Genomic Encyclopedia of Archaeal and Bacterial Type Strains, Phase II (KMG-II): from individual species to whole genera.</title>
        <authorList>
            <person name="Goeker M."/>
        </authorList>
    </citation>
    <scope>NUCLEOTIDE SEQUENCE [LARGE SCALE GENOMIC DNA]</scope>
    <source>
        <strain evidence="10 11">DSM 45499</strain>
    </source>
</reference>
<feature type="transmembrane region" description="Helical" evidence="8">
    <location>
        <begin position="180"/>
        <end position="200"/>
    </location>
</feature>
<evidence type="ECO:0000256" key="1">
    <source>
        <dbReference type="ARBA" id="ARBA00004651"/>
    </source>
</evidence>
<name>A0A4R7W5T6_9PSEU</name>
<dbReference type="InterPro" id="IPR004638">
    <property type="entry name" value="EmrB-like"/>
</dbReference>
<dbReference type="Proteomes" id="UP000294927">
    <property type="component" value="Unassembled WGS sequence"/>
</dbReference>
<dbReference type="EMBL" id="SOCP01000001">
    <property type="protein sequence ID" value="TDV57349.1"/>
    <property type="molecule type" value="Genomic_DNA"/>
</dbReference>
<dbReference type="PANTHER" id="PTHR42718">
    <property type="entry name" value="MAJOR FACILITATOR SUPERFAMILY MULTIDRUG TRANSPORTER MFSC"/>
    <property type="match status" value="1"/>
</dbReference>
<keyword evidence="4" id="KW-1003">Cell membrane</keyword>
<dbReference type="GO" id="GO:0005886">
    <property type="term" value="C:plasma membrane"/>
    <property type="evidence" value="ECO:0007669"/>
    <property type="project" value="UniProtKB-SubCell"/>
</dbReference>
<dbReference type="InterPro" id="IPR011701">
    <property type="entry name" value="MFS"/>
</dbReference>
<dbReference type="NCBIfam" id="TIGR00711">
    <property type="entry name" value="efflux_EmrB"/>
    <property type="match status" value="1"/>
</dbReference>
<feature type="transmembrane region" description="Helical" evidence="8">
    <location>
        <begin position="280"/>
        <end position="302"/>
    </location>
</feature>
<feature type="domain" description="Major facilitator superfamily (MFS) profile" evidence="9">
    <location>
        <begin position="24"/>
        <end position="474"/>
    </location>
</feature>
<keyword evidence="11" id="KW-1185">Reference proteome</keyword>
<feature type="transmembrane region" description="Helical" evidence="8">
    <location>
        <begin position="242"/>
        <end position="259"/>
    </location>
</feature>
<protein>
    <submittedName>
        <fullName evidence="10">EmrB/QacA subfamily drug resistance transporter</fullName>
    </submittedName>
</protein>
<feature type="transmembrane region" description="Helical" evidence="8">
    <location>
        <begin position="368"/>
        <end position="385"/>
    </location>
</feature>
<organism evidence="10 11">
    <name type="scientific">Actinophytocola oryzae</name>
    <dbReference type="NCBI Taxonomy" id="502181"/>
    <lineage>
        <taxon>Bacteria</taxon>
        <taxon>Bacillati</taxon>
        <taxon>Actinomycetota</taxon>
        <taxon>Actinomycetes</taxon>
        <taxon>Pseudonocardiales</taxon>
        <taxon>Pseudonocardiaceae</taxon>
    </lineage>
</organism>
<feature type="transmembrane region" description="Helical" evidence="8">
    <location>
        <begin position="62"/>
        <end position="82"/>
    </location>
</feature>
<keyword evidence="7 8" id="KW-0472">Membrane</keyword>
<dbReference type="CDD" id="cd17321">
    <property type="entry name" value="MFS_MMR_MDR_like"/>
    <property type="match status" value="1"/>
</dbReference>
<comment type="caution">
    <text evidence="10">The sequence shown here is derived from an EMBL/GenBank/DDBJ whole genome shotgun (WGS) entry which is preliminary data.</text>
</comment>
<evidence type="ECO:0000256" key="6">
    <source>
        <dbReference type="ARBA" id="ARBA00022989"/>
    </source>
</evidence>
<evidence type="ECO:0000313" key="10">
    <source>
        <dbReference type="EMBL" id="TDV57349.1"/>
    </source>
</evidence>
<dbReference type="AlphaFoldDB" id="A0A4R7W5T6"/>
<evidence type="ECO:0000256" key="3">
    <source>
        <dbReference type="ARBA" id="ARBA00022448"/>
    </source>
</evidence>
<dbReference type="Gene3D" id="1.20.1720.10">
    <property type="entry name" value="Multidrug resistance protein D"/>
    <property type="match status" value="1"/>
</dbReference>
<evidence type="ECO:0000313" key="11">
    <source>
        <dbReference type="Proteomes" id="UP000294927"/>
    </source>
</evidence>
<dbReference type="Gene3D" id="1.20.1250.20">
    <property type="entry name" value="MFS general substrate transporter like domains"/>
    <property type="match status" value="1"/>
</dbReference>
<dbReference type="Pfam" id="PF07690">
    <property type="entry name" value="MFS_1"/>
    <property type="match status" value="1"/>
</dbReference>
<dbReference type="InterPro" id="IPR020846">
    <property type="entry name" value="MFS_dom"/>
</dbReference>
<feature type="transmembrane region" description="Helical" evidence="8">
    <location>
        <begin position="122"/>
        <end position="140"/>
    </location>
</feature>
<dbReference type="InterPro" id="IPR036259">
    <property type="entry name" value="MFS_trans_sf"/>
</dbReference>
<comment type="similarity">
    <text evidence="2">Belongs to the major facilitator superfamily. EmrB family.</text>
</comment>
<keyword evidence="3" id="KW-0813">Transport</keyword>
<proteinExistence type="inferred from homology"/>
<feature type="transmembrane region" description="Helical" evidence="8">
    <location>
        <begin position="343"/>
        <end position="362"/>
    </location>
</feature>
<dbReference type="PRINTS" id="PR01036">
    <property type="entry name" value="TCRTETB"/>
</dbReference>
<feature type="transmembrane region" description="Helical" evidence="8">
    <location>
        <begin position="440"/>
        <end position="464"/>
    </location>
</feature>
<dbReference type="PANTHER" id="PTHR42718:SF9">
    <property type="entry name" value="MAJOR FACILITATOR SUPERFAMILY MULTIDRUG TRANSPORTER MFSC"/>
    <property type="match status" value="1"/>
</dbReference>
<dbReference type="GO" id="GO:0022857">
    <property type="term" value="F:transmembrane transporter activity"/>
    <property type="evidence" value="ECO:0007669"/>
    <property type="project" value="InterPro"/>
</dbReference>
<feature type="transmembrane region" description="Helical" evidence="8">
    <location>
        <begin position="149"/>
        <end position="168"/>
    </location>
</feature>
<sequence length="486" mass="49742">MVVVLQRLEAVSVPELSSRRRYVVLGICCLSLLIVGMDITIVNVALPSIGRELHGGIADLQWVIDAYTVVLAGLLILSGSTADRLGRKRTFQTGLVVFTAGSLLCSIAPGLGWLVAFRMVQAVGGSMLNPIAMSIVTNVFTDPRERSRAIGIFASVLGLSMGIGPIVGGALTDGVGWESIFWINVPIGIGALVLTALFVPDSRAPRPRRIDPVGQVLVIALVAALVYAIIESPRAGWGAPGVLVPLGISLVSLVGLLWYEPRVREPLIEFRFFRSLPFSGASLTAVCALGGFGGFLFLATLYLQDVRGLSPLDAGLLTAPMAAMVLVAAPLSGRLVGTRGPRLPLVFAGLGMAGGAAMLLGLSDTTSYGHLVLSFVLFGAGIGLVNPPITNAAVSGMPNAQAGTAAALASTSRQLGSSLGVAVIGSLVNTGTDGELGAGVLANACLAEGIVVGCGIAVAVLGLLTSTAHAKRTADRTAATLDPVLG</sequence>
<evidence type="ECO:0000256" key="7">
    <source>
        <dbReference type="ARBA" id="ARBA00023136"/>
    </source>
</evidence>
<comment type="subcellular location">
    <subcellularLocation>
        <location evidence="1">Cell membrane</location>
        <topology evidence="1">Multi-pass membrane protein</topology>
    </subcellularLocation>
</comment>
<feature type="transmembrane region" description="Helical" evidence="8">
    <location>
        <begin position="314"/>
        <end position="331"/>
    </location>
</feature>
<accession>A0A4R7W5T6</accession>
<dbReference type="SUPFAM" id="SSF103473">
    <property type="entry name" value="MFS general substrate transporter"/>
    <property type="match status" value="1"/>
</dbReference>